<dbReference type="InterPro" id="IPR036397">
    <property type="entry name" value="RNaseH_sf"/>
</dbReference>
<keyword evidence="3" id="KW-0548">Nucleotidyltransferase</keyword>
<dbReference type="PANTHER" id="PTHR45835:SF99">
    <property type="entry name" value="CHROMO DOMAIN-CONTAINING PROTEIN-RELATED"/>
    <property type="match status" value="1"/>
</dbReference>
<dbReference type="InterPro" id="IPR012337">
    <property type="entry name" value="RNaseH-like_sf"/>
</dbReference>
<feature type="compositionally biased region" description="Acidic residues" evidence="1">
    <location>
        <begin position="68"/>
        <end position="79"/>
    </location>
</feature>
<keyword evidence="3" id="KW-0808">Transferase</keyword>
<dbReference type="Proteomes" id="UP001151760">
    <property type="component" value="Unassembled WGS sequence"/>
</dbReference>
<protein>
    <submittedName>
        <fullName evidence="3">Reverse transcriptase domain-containing protein</fullName>
    </submittedName>
</protein>
<dbReference type="Pfam" id="PF17919">
    <property type="entry name" value="RT_RNaseH_2"/>
    <property type="match status" value="1"/>
</dbReference>
<reference evidence="3" key="1">
    <citation type="journal article" date="2022" name="Int. J. Mol. Sci.">
        <title>Draft Genome of Tanacetum Coccineum: Genomic Comparison of Closely Related Tanacetum-Family Plants.</title>
        <authorList>
            <person name="Yamashiro T."/>
            <person name="Shiraishi A."/>
            <person name="Nakayama K."/>
            <person name="Satake H."/>
        </authorList>
    </citation>
    <scope>NUCLEOTIDE SEQUENCE</scope>
</reference>
<reference evidence="3" key="2">
    <citation type="submission" date="2022-01" db="EMBL/GenBank/DDBJ databases">
        <authorList>
            <person name="Yamashiro T."/>
            <person name="Shiraishi A."/>
            <person name="Satake H."/>
            <person name="Nakayama K."/>
        </authorList>
    </citation>
    <scope>NUCLEOTIDE SEQUENCE</scope>
</reference>
<feature type="domain" description="Integrase catalytic" evidence="2">
    <location>
        <begin position="817"/>
        <end position="935"/>
    </location>
</feature>
<dbReference type="Gene3D" id="3.30.420.10">
    <property type="entry name" value="Ribonuclease H-like superfamily/Ribonuclease H"/>
    <property type="match status" value="1"/>
</dbReference>
<dbReference type="EMBL" id="BQNB010016689">
    <property type="protein sequence ID" value="GJT54636.1"/>
    <property type="molecule type" value="Genomic_DNA"/>
</dbReference>
<evidence type="ECO:0000313" key="4">
    <source>
        <dbReference type="Proteomes" id="UP001151760"/>
    </source>
</evidence>
<sequence length="1134" mass="129470">MILEQVAEGQSEALASATYIFPVKQLVVGNQNQFATYTSERQEAQTWWNSHVKVVGAYIRFTLRTTDPEEASEDDDEEKEEHPAPVDSFVVPVDDHVPSAEDTEAFETYESAPTPIPSPRRRTARMSVRPQTPMLAATEALIAVSSRDSVESYITIHPPSIRDTITTLLLPSTTHRDDLPEADMPLQKRARFTAPTSRFEVRESSLVATARQAGHTLAHTVDYGFIDTLDASIRASESRAMTAVGVVNERVTDLASTQRHETHKLQVCCEDAQDDRALLGAQVSILRRERRYFRSMASSYERERKRIKDEDRLTTHIQHEHDRFKDLVRVADAGPHDGPEDKMPPKKRTTTTTTTATPMTDAQLKALITQGVADALAERDANRSKNGDDSHDSGSDERRRMHVARECTYSDFLKCQSLNFKGTEGVVGLTQCIKKMMNDKYCPRGEIKKLEIELWNLKVKGTNVESYSQRFQELALMCSIIFPEESDEVEKYIRTLAEWQAKYKRKFEGTSRNNQNQHQPFKRHNVAWAYTAGPREKKPYRGSKPLCPKCNYHNDGQCAPNHFKNNCPKLRNKNQGNQAGNGNAVARAYGVGTAGTNPNSDVVTGCHVFLAHVTTKKVEDKSEDKRLEDIPIVRDFLKVFLEDLPGLAGYYQRFIEGFSKIAKSMTKLTQKKVKFDWGDKQEATFQLLKEKLCSAPILALLEPEGAENFIVDYDASHKGLGVVLMQNEKQILEAQTEARKSENLSAENIGGMLIENLRESDNPRKEMLEPRADGTLCLNNRSWLLCYDDLRTLIMHDKWTYLKVKVEHQKPYGLLVQPEIPQWKWNNITMDFITKLPRMSSGYDTIWVIVDHLTKSAHFLPMRENDSMDKLARLYMNEVVTRHGIPVSIICDHDGIFTSNFWRAFQKDLGTHLDMSTAYHPQTDGQSERTIKTLEYTYHTSIKVARFEALYGRKCRSAVCWAEVGDAQLTGPELIHETTKKIVHIKQRIQAVRDRQKSYANVRRKPLEFQVGDRVMLKVLSKVGSVAYRLELPQQLSRVYSTFHVSNLKKCLSDESLAIPLDEIHIDDKLHFVKEPVEIMDREVKRLKQSRILSVKVRWNSKRGPEFTWEREDQFRKKYPHLFTKTAPSSSAAS</sequence>
<accession>A0ABQ5EUC4</accession>
<keyword evidence="4" id="KW-1185">Reference proteome</keyword>
<feature type="compositionally biased region" description="Basic and acidic residues" evidence="1">
    <location>
        <begin position="331"/>
        <end position="344"/>
    </location>
</feature>
<keyword evidence="3" id="KW-0695">RNA-directed DNA polymerase</keyword>
<comment type="caution">
    <text evidence="3">The sequence shown here is derived from an EMBL/GenBank/DDBJ whole genome shotgun (WGS) entry which is preliminary data.</text>
</comment>
<evidence type="ECO:0000259" key="2">
    <source>
        <dbReference type="PROSITE" id="PS50994"/>
    </source>
</evidence>
<dbReference type="SUPFAM" id="SSF56672">
    <property type="entry name" value="DNA/RNA polymerases"/>
    <property type="match status" value="1"/>
</dbReference>
<dbReference type="InterPro" id="IPR043128">
    <property type="entry name" value="Rev_trsase/Diguanyl_cyclase"/>
</dbReference>
<organism evidence="3 4">
    <name type="scientific">Tanacetum coccineum</name>
    <dbReference type="NCBI Taxonomy" id="301880"/>
    <lineage>
        <taxon>Eukaryota</taxon>
        <taxon>Viridiplantae</taxon>
        <taxon>Streptophyta</taxon>
        <taxon>Embryophyta</taxon>
        <taxon>Tracheophyta</taxon>
        <taxon>Spermatophyta</taxon>
        <taxon>Magnoliopsida</taxon>
        <taxon>eudicotyledons</taxon>
        <taxon>Gunneridae</taxon>
        <taxon>Pentapetalae</taxon>
        <taxon>asterids</taxon>
        <taxon>campanulids</taxon>
        <taxon>Asterales</taxon>
        <taxon>Asteraceae</taxon>
        <taxon>Asteroideae</taxon>
        <taxon>Anthemideae</taxon>
        <taxon>Anthemidinae</taxon>
        <taxon>Tanacetum</taxon>
    </lineage>
</organism>
<dbReference type="PANTHER" id="PTHR45835">
    <property type="entry name" value="YALI0A06105P"/>
    <property type="match status" value="1"/>
</dbReference>
<dbReference type="InterPro" id="IPR001584">
    <property type="entry name" value="Integrase_cat-core"/>
</dbReference>
<evidence type="ECO:0000256" key="1">
    <source>
        <dbReference type="SAM" id="MobiDB-lite"/>
    </source>
</evidence>
<dbReference type="InterPro" id="IPR056924">
    <property type="entry name" value="SH3_Tf2-1"/>
</dbReference>
<dbReference type="GO" id="GO:0003964">
    <property type="term" value="F:RNA-directed DNA polymerase activity"/>
    <property type="evidence" value="ECO:0007669"/>
    <property type="project" value="UniProtKB-KW"/>
</dbReference>
<dbReference type="InterPro" id="IPR041577">
    <property type="entry name" value="RT_RNaseH_2"/>
</dbReference>
<feature type="region of interest" description="Disordered" evidence="1">
    <location>
        <begin position="377"/>
        <end position="399"/>
    </location>
</feature>
<dbReference type="InterPro" id="IPR043502">
    <property type="entry name" value="DNA/RNA_pol_sf"/>
</dbReference>
<dbReference type="Pfam" id="PF24626">
    <property type="entry name" value="SH3_Tf2-1"/>
    <property type="match status" value="1"/>
</dbReference>
<dbReference type="SUPFAM" id="SSF53098">
    <property type="entry name" value="Ribonuclease H-like"/>
    <property type="match status" value="1"/>
</dbReference>
<name>A0ABQ5EUC4_9ASTR</name>
<proteinExistence type="predicted"/>
<feature type="region of interest" description="Disordered" evidence="1">
    <location>
        <begin position="65"/>
        <end position="91"/>
    </location>
</feature>
<feature type="region of interest" description="Disordered" evidence="1">
    <location>
        <begin position="331"/>
        <end position="355"/>
    </location>
</feature>
<evidence type="ECO:0000313" key="3">
    <source>
        <dbReference type="EMBL" id="GJT54636.1"/>
    </source>
</evidence>
<dbReference type="Gene3D" id="3.30.70.270">
    <property type="match status" value="1"/>
</dbReference>
<gene>
    <name evidence="3" type="ORF">Tco_0989690</name>
</gene>
<dbReference type="PROSITE" id="PS50994">
    <property type="entry name" value="INTEGRASE"/>
    <property type="match status" value="1"/>
</dbReference>